<evidence type="ECO:0000259" key="2">
    <source>
        <dbReference type="PROSITE" id="PS51186"/>
    </source>
</evidence>
<reference evidence="3 4" key="1">
    <citation type="submission" date="2021-05" db="EMBL/GenBank/DDBJ databases">
        <title>A Polyphasic approach of four new species of the genus Ohtaekwangia: Ohtaekwangia histidinii sp. nov., Ohtaekwangia cretensis sp. nov., Ohtaekwangia indiensis sp. nov., Ohtaekwangia reichenbachii sp. nov. from diverse environment.</title>
        <authorList>
            <person name="Octaviana S."/>
        </authorList>
    </citation>
    <scope>NUCLEOTIDE SEQUENCE [LARGE SCALE GENOMIC DNA]</scope>
    <source>
        <strain evidence="3 4">PWU5</strain>
    </source>
</reference>
<dbReference type="RefSeq" id="WP_254087225.1">
    <property type="nucleotide sequence ID" value="NZ_JAHESE010000038.1"/>
</dbReference>
<dbReference type="PROSITE" id="PS51186">
    <property type="entry name" value="GNAT"/>
    <property type="match status" value="1"/>
</dbReference>
<keyword evidence="4" id="KW-1185">Reference proteome</keyword>
<name>A0AAP2E2R9_9BACT</name>
<dbReference type="SUPFAM" id="SSF55729">
    <property type="entry name" value="Acyl-CoA N-acyltransferases (Nat)"/>
    <property type="match status" value="1"/>
</dbReference>
<feature type="domain" description="N-acetyltransferase" evidence="2">
    <location>
        <begin position="17"/>
        <end position="164"/>
    </location>
</feature>
<dbReference type="PANTHER" id="PTHR13947:SF37">
    <property type="entry name" value="LD18367P"/>
    <property type="match status" value="1"/>
</dbReference>
<evidence type="ECO:0000256" key="1">
    <source>
        <dbReference type="ARBA" id="ARBA00022679"/>
    </source>
</evidence>
<protein>
    <submittedName>
        <fullName evidence="3">GNAT family N-acetyltransferase</fullName>
    </submittedName>
</protein>
<dbReference type="InterPro" id="IPR050769">
    <property type="entry name" value="NAT_camello-type"/>
</dbReference>
<keyword evidence="1" id="KW-0808">Transferase</keyword>
<comment type="caution">
    <text evidence="3">The sequence shown here is derived from an EMBL/GenBank/DDBJ whole genome shotgun (WGS) entry which is preliminary data.</text>
</comment>
<accession>A0AAP2E2R9</accession>
<proteinExistence type="predicted"/>
<gene>
    <name evidence="3" type="ORF">KK062_25655</name>
</gene>
<dbReference type="CDD" id="cd04301">
    <property type="entry name" value="NAT_SF"/>
    <property type="match status" value="1"/>
</dbReference>
<dbReference type="EMBL" id="JAHESE010000038">
    <property type="protein sequence ID" value="MBT1711655.1"/>
    <property type="molecule type" value="Genomic_DNA"/>
</dbReference>
<dbReference type="Gene3D" id="3.40.630.30">
    <property type="match status" value="1"/>
</dbReference>
<dbReference type="AlphaFoldDB" id="A0AAP2E2R9"/>
<dbReference type="GO" id="GO:0008080">
    <property type="term" value="F:N-acetyltransferase activity"/>
    <property type="evidence" value="ECO:0007669"/>
    <property type="project" value="InterPro"/>
</dbReference>
<dbReference type="InterPro" id="IPR016181">
    <property type="entry name" value="Acyl_CoA_acyltransferase"/>
</dbReference>
<organism evidence="3 4">
    <name type="scientific">Dawidia cretensis</name>
    <dbReference type="NCBI Taxonomy" id="2782350"/>
    <lineage>
        <taxon>Bacteria</taxon>
        <taxon>Pseudomonadati</taxon>
        <taxon>Bacteroidota</taxon>
        <taxon>Cytophagia</taxon>
        <taxon>Cytophagales</taxon>
        <taxon>Chryseotaleaceae</taxon>
        <taxon>Dawidia</taxon>
    </lineage>
</organism>
<dbReference type="Pfam" id="PF00583">
    <property type="entry name" value="Acetyltransf_1"/>
    <property type="match status" value="1"/>
</dbReference>
<dbReference type="InterPro" id="IPR000182">
    <property type="entry name" value="GNAT_dom"/>
</dbReference>
<evidence type="ECO:0000313" key="4">
    <source>
        <dbReference type="Proteomes" id="UP001319080"/>
    </source>
</evidence>
<sequence length="167" mass="18564">MTTALSIDPIGNACSREVIDIILPIQQLEFNVPVTLDAQPDLLQLDEVYHGSGGGFWGARYEGQLVGTIGLIAFDGPAGAIRKMFVRKEYRGKELSVAQKLLDTLIAYSRQHGLHALYLGTVPKLQAALRFYERNGFRPIQKQDLPPAFPVMPVDTVFYYLDLSTQP</sequence>
<evidence type="ECO:0000313" key="3">
    <source>
        <dbReference type="EMBL" id="MBT1711655.1"/>
    </source>
</evidence>
<dbReference type="Proteomes" id="UP001319080">
    <property type="component" value="Unassembled WGS sequence"/>
</dbReference>
<dbReference type="PANTHER" id="PTHR13947">
    <property type="entry name" value="GNAT FAMILY N-ACETYLTRANSFERASE"/>
    <property type="match status" value="1"/>
</dbReference>